<evidence type="ECO:0000313" key="18">
    <source>
        <dbReference type="EMBL" id="PKB13577.1"/>
    </source>
</evidence>
<dbReference type="SUPFAM" id="SSF47384">
    <property type="entry name" value="Homodimeric domain of signal transducing histidine kinase"/>
    <property type="match status" value="1"/>
</dbReference>
<gene>
    <name evidence="18" type="ORF">B0I00_3013</name>
</gene>
<dbReference type="InterPro" id="IPR003661">
    <property type="entry name" value="HisK_dim/P_dom"/>
</dbReference>
<dbReference type="CDD" id="cd00075">
    <property type="entry name" value="HATPase"/>
    <property type="match status" value="1"/>
</dbReference>
<evidence type="ECO:0000256" key="2">
    <source>
        <dbReference type="ARBA" id="ARBA00004429"/>
    </source>
</evidence>
<dbReference type="InterPro" id="IPR036097">
    <property type="entry name" value="HisK_dim/P_sf"/>
</dbReference>
<dbReference type="GO" id="GO:0005524">
    <property type="term" value="F:ATP binding"/>
    <property type="evidence" value="ECO:0007669"/>
    <property type="project" value="UniProtKB-KW"/>
</dbReference>
<dbReference type="PRINTS" id="PR00344">
    <property type="entry name" value="BCTRLSENSOR"/>
</dbReference>
<keyword evidence="4" id="KW-1003">Cell membrane</keyword>
<keyword evidence="5" id="KW-0997">Cell inner membrane</keyword>
<evidence type="ECO:0000256" key="1">
    <source>
        <dbReference type="ARBA" id="ARBA00000085"/>
    </source>
</evidence>
<evidence type="ECO:0000256" key="7">
    <source>
        <dbReference type="ARBA" id="ARBA00022679"/>
    </source>
</evidence>
<dbReference type="AlphaFoldDB" id="A0A2N0H3S0"/>
<evidence type="ECO:0000256" key="11">
    <source>
        <dbReference type="ARBA" id="ARBA00022840"/>
    </source>
</evidence>
<proteinExistence type="predicted"/>
<keyword evidence="10 18" id="KW-0418">Kinase</keyword>
<evidence type="ECO:0000256" key="10">
    <source>
        <dbReference type="ARBA" id="ARBA00022777"/>
    </source>
</evidence>
<dbReference type="InterPro" id="IPR003660">
    <property type="entry name" value="HAMP_dom"/>
</dbReference>
<dbReference type="PANTHER" id="PTHR44936">
    <property type="entry name" value="SENSOR PROTEIN CREC"/>
    <property type="match status" value="1"/>
</dbReference>
<keyword evidence="11" id="KW-0067">ATP-binding</keyword>
<dbReference type="SMART" id="SM00388">
    <property type="entry name" value="HisKA"/>
    <property type="match status" value="1"/>
</dbReference>
<comment type="caution">
    <text evidence="18">The sequence shown here is derived from an EMBL/GenBank/DDBJ whole genome shotgun (WGS) entry which is preliminary data.</text>
</comment>
<evidence type="ECO:0000256" key="14">
    <source>
        <dbReference type="ARBA" id="ARBA00023136"/>
    </source>
</evidence>
<dbReference type="PROSITE" id="PS50885">
    <property type="entry name" value="HAMP"/>
    <property type="match status" value="1"/>
</dbReference>
<dbReference type="InterPro" id="IPR003594">
    <property type="entry name" value="HATPase_dom"/>
</dbReference>
<dbReference type="Gene3D" id="3.30.565.10">
    <property type="entry name" value="Histidine kinase-like ATPase, C-terminal domain"/>
    <property type="match status" value="1"/>
</dbReference>
<feature type="domain" description="Histidine kinase" evidence="16">
    <location>
        <begin position="230"/>
        <end position="427"/>
    </location>
</feature>
<evidence type="ECO:0000259" key="16">
    <source>
        <dbReference type="PROSITE" id="PS50109"/>
    </source>
</evidence>
<evidence type="ECO:0000256" key="8">
    <source>
        <dbReference type="ARBA" id="ARBA00022692"/>
    </source>
</evidence>
<keyword evidence="8 15" id="KW-0812">Transmembrane</keyword>
<dbReference type="SMART" id="SM00304">
    <property type="entry name" value="HAMP"/>
    <property type="match status" value="1"/>
</dbReference>
<evidence type="ECO:0000256" key="3">
    <source>
        <dbReference type="ARBA" id="ARBA00012438"/>
    </source>
</evidence>
<evidence type="ECO:0000256" key="15">
    <source>
        <dbReference type="SAM" id="Phobius"/>
    </source>
</evidence>
<dbReference type="InterPro" id="IPR038421">
    <property type="entry name" value="RisS_PPD_sf"/>
</dbReference>
<evidence type="ECO:0000256" key="9">
    <source>
        <dbReference type="ARBA" id="ARBA00022741"/>
    </source>
</evidence>
<sequence>MLERLFSRNMALLVGVILAGQVCAGMLVHRMVIRPQADRIANVTADTVGALSMTMAGLPVTAQDALIERLNAQGRLLLRPLSSPPADGQRFPSFLEISFMQVLAKRLGRDGSLDWITDSSDRLWVRLDLGGRDYWVSLTPPRQRSAMTSLLLAFFVASVVALAVGLVVQGWIDRPLRRLAYAVDRYDGHSGAEAVAIEGPREVQAVAAAFLRMADRLRQQEADRAVMLAGVSHDLRTPLTRLRLSIELMQDADPELLATAVRQTERMEAMLGQFLDFARGFEAEASAPVEVAGLVRNLAADMGWDGQVSLDVQAPLAATVRPKALERAVANLVENALKHGSAPVRLGARRRSGGIEISVTDHGPGIDPGALASLLRPFSQGEAARGKDGTGLGLAIADQAVRALGGALRFDQIGPDFRAVIALPDRGPQG</sequence>
<keyword evidence="13" id="KW-0902">Two-component regulatory system</keyword>
<dbReference type="Proteomes" id="UP000232587">
    <property type="component" value="Unassembled WGS sequence"/>
</dbReference>
<dbReference type="SMART" id="SM00387">
    <property type="entry name" value="HATPase_c"/>
    <property type="match status" value="1"/>
</dbReference>
<dbReference type="EMBL" id="PHUF01000006">
    <property type="protein sequence ID" value="PKB13577.1"/>
    <property type="molecule type" value="Genomic_DNA"/>
</dbReference>
<dbReference type="InterPro" id="IPR036890">
    <property type="entry name" value="HATPase_C_sf"/>
</dbReference>
<keyword evidence="6" id="KW-0597">Phosphoprotein</keyword>
<protein>
    <recommendedName>
        <fullName evidence="3">histidine kinase</fullName>
        <ecNumber evidence="3">2.7.13.3</ecNumber>
    </recommendedName>
</protein>
<evidence type="ECO:0000256" key="5">
    <source>
        <dbReference type="ARBA" id="ARBA00022519"/>
    </source>
</evidence>
<dbReference type="Pfam" id="PF02518">
    <property type="entry name" value="HATPase_c"/>
    <property type="match status" value="1"/>
</dbReference>
<feature type="domain" description="HAMP" evidence="17">
    <location>
        <begin position="170"/>
        <end position="222"/>
    </location>
</feature>
<evidence type="ECO:0000256" key="4">
    <source>
        <dbReference type="ARBA" id="ARBA00022475"/>
    </source>
</evidence>
<evidence type="ECO:0000256" key="13">
    <source>
        <dbReference type="ARBA" id="ARBA00023012"/>
    </source>
</evidence>
<evidence type="ECO:0000256" key="6">
    <source>
        <dbReference type="ARBA" id="ARBA00022553"/>
    </source>
</evidence>
<dbReference type="Pfam" id="PF00672">
    <property type="entry name" value="HAMP"/>
    <property type="match status" value="1"/>
</dbReference>
<evidence type="ECO:0000256" key="12">
    <source>
        <dbReference type="ARBA" id="ARBA00022989"/>
    </source>
</evidence>
<keyword evidence="9" id="KW-0547">Nucleotide-binding</keyword>
<dbReference type="Pfam" id="PF00512">
    <property type="entry name" value="HisKA"/>
    <property type="match status" value="1"/>
</dbReference>
<dbReference type="InterPro" id="IPR004358">
    <property type="entry name" value="Sig_transdc_His_kin-like_C"/>
</dbReference>
<dbReference type="GO" id="GO:0000155">
    <property type="term" value="F:phosphorelay sensor kinase activity"/>
    <property type="evidence" value="ECO:0007669"/>
    <property type="project" value="InterPro"/>
</dbReference>
<accession>A0A2N0H3S0</accession>
<dbReference type="PANTHER" id="PTHR44936:SF5">
    <property type="entry name" value="SENSOR HISTIDINE KINASE ENVZ"/>
    <property type="match status" value="1"/>
</dbReference>
<feature type="transmembrane region" description="Helical" evidence="15">
    <location>
        <begin position="146"/>
        <end position="168"/>
    </location>
</feature>
<keyword evidence="7" id="KW-0808">Transferase</keyword>
<dbReference type="Gene3D" id="1.10.287.130">
    <property type="match status" value="1"/>
</dbReference>
<keyword evidence="12 15" id="KW-1133">Transmembrane helix</keyword>
<dbReference type="InterPro" id="IPR050980">
    <property type="entry name" value="2C_sensor_his_kinase"/>
</dbReference>
<comment type="catalytic activity">
    <reaction evidence="1">
        <text>ATP + protein L-histidine = ADP + protein N-phospho-L-histidine.</text>
        <dbReference type="EC" id="2.7.13.3"/>
    </reaction>
</comment>
<keyword evidence="19" id="KW-1185">Reference proteome</keyword>
<evidence type="ECO:0000313" key="19">
    <source>
        <dbReference type="Proteomes" id="UP000232587"/>
    </source>
</evidence>
<dbReference type="SUPFAM" id="SSF55874">
    <property type="entry name" value="ATPase domain of HSP90 chaperone/DNA topoisomerase II/histidine kinase"/>
    <property type="match status" value="1"/>
</dbReference>
<comment type="subcellular location">
    <subcellularLocation>
        <location evidence="2">Cell inner membrane</location>
        <topology evidence="2">Multi-pass membrane protein</topology>
    </subcellularLocation>
</comment>
<dbReference type="GO" id="GO:0005886">
    <property type="term" value="C:plasma membrane"/>
    <property type="evidence" value="ECO:0007669"/>
    <property type="project" value="UniProtKB-SubCell"/>
</dbReference>
<dbReference type="InterPro" id="IPR005467">
    <property type="entry name" value="His_kinase_dom"/>
</dbReference>
<evidence type="ECO:0000259" key="17">
    <source>
        <dbReference type="PROSITE" id="PS50885"/>
    </source>
</evidence>
<dbReference type="PROSITE" id="PS50109">
    <property type="entry name" value="HIS_KIN"/>
    <property type="match status" value="1"/>
</dbReference>
<dbReference type="EC" id="2.7.13.3" evidence="3"/>
<organism evidence="18 19">
    <name type="scientific">Novosphingobium kunmingense</name>
    <dbReference type="NCBI Taxonomy" id="1211806"/>
    <lineage>
        <taxon>Bacteria</taxon>
        <taxon>Pseudomonadati</taxon>
        <taxon>Pseudomonadota</taxon>
        <taxon>Alphaproteobacteria</taxon>
        <taxon>Sphingomonadales</taxon>
        <taxon>Sphingomonadaceae</taxon>
        <taxon>Novosphingobium</taxon>
    </lineage>
</organism>
<dbReference type="CDD" id="cd00082">
    <property type="entry name" value="HisKA"/>
    <property type="match status" value="1"/>
</dbReference>
<keyword evidence="14 15" id="KW-0472">Membrane</keyword>
<reference evidence="18 19" key="1">
    <citation type="submission" date="2017-11" db="EMBL/GenBank/DDBJ databases">
        <title>Genomic Encyclopedia of Type Strains, Phase III (KMG-III): the genomes of soil and plant-associated and newly described type strains.</title>
        <authorList>
            <person name="Whitman W."/>
        </authorList>
    </citation>
    <scope>NUCLEOTIDE SEQUENCE [LARGE SCALE GENOMIC DNA]</scope>
    <source>
        <strain evidence="18 19">CGMCC 1.12274</strain>
    </source>
</reference>
<name>A0A2N0H3S0_9SPHN</name>
<dbReference type="Gene3D" id="3.30.450.300">
    <property type="entry name" value="Sensor histidine kinase RisS, periplasmic domain"/>
    <property type="match status" value="1"/>
</dbReference>